<dbReference type="Proteomes" id="UP000322791">
    <property type="component" value="Unassembled WGS sequence"/>
</dbReference>
<evidence type="ECO:0000313" key="2">
    <source>
        <dbReference type="Proteomes" id="UP000322791"/>
    </source>
</evidence>
<name>A0A5D6VAF4_9BACT</name>
<dbReference type="RefSeq" id="WP_149069756.1">
    <property type="nucleotide sequence ID" value="NZ_VTHL01000003.1"/>
</dbReference>
<accession>A0A5D6VAF4</accession>
<keyword evidence="2" id="KW-1185">Reference proteome</keyword>
<dbReference type="EMBL" id="VTHL01000003">
    <property type="protein sequence ID" value="TYZ12516.1"/>
    <property type="molecule type" value="Genomic_DNA"/>
</dbReference>
<proteinExistence type="predicted"/>
<evidence type="ECO:0000313" key="1">
    <source>
        <dbReference type="EMBL" id="TYZ12516.1"/>
    </source>
</evidence>
<reference evidence="1 2" key="1">
    <citation type="submission" date="2019-08" db="EMBL/GenBank/DDBJ databases">
        <authorList>
            <person name="Seo M.-J."/>
        </authorList>
    </citation>
    <scope>NUCLEOTIDE SEQUENCE [LARGE SCALE GENOMIC DNA]</scope>
    <source>
        <strain evidence="1 2">KIGAM108</strain>
    </source>
</reference>
<comment type="caution">
    <text evidence="1">The sequence shown here is derived from an EMBL/GenBank/DDBJ whole genome shotgun (WGS) entry which is preliminary data.</text>
</comment>
<sequence>MQVPTELTATSPLPVTGKQGFTYSYQFGEFSTAAVHKGWRSTATHSVGQPISADLTRVRQKSSFVLQPVGGTTWEAQSAYLLRDNDLGIQTGANSRTDVTLRSDEVFRTYIFAPNQPGWQLVVENHLGLGRELQPPAGTLSSGDSVLTVRPVTHLMRRDGQPMQLPTGSPLGYEFVRANGSVVAAVELLGRGRVWLSPALSPETKGPVVAAVTALLMHHR</sequence>
<dbReference type="AlphaFoldDB" id="A0A5D6VAF4"/>
<gene>
    <name evidence="1" type="ORF">FY528_04260</name>
</gene>
<protein>
    <submittedName>
        <fullName evidence="1">Uncharacterized protein</fullName>
    </submittedName>
</protein>
<organism evidence="1 2">
    <name type="scientific">Hymenobacter lutimineralis</name>
    <dbReference type="NCBI Taxonomy" id="2606448"/>
    <lineage>
        <taxon>Bacteria</taxon>
        <taxon>Pseudomonadati</taxon>
        <taxon>Bacteroidota</taxon>
        <taxon>Cytophagia</taxon>
        <taxon>Cytophagales</taxon>
        <taxon>Hymenobacteraceae</taxon>
        <taxon>Hymenobacter</taxon>
    </lineage>
</organism>